<feature type="compositionally biased region" description="Basic and acidic residues" evidence="2">
    <location>
        <begin position="1917"/>
        <end position="1938"/>
    </location>
</feature>
<feature type="region of interest" description="Disordered" evidence="2">
    <location>
        <begin position="1846"/>
        <end position="1896"/>
    </location>
</feature>
<feature type="region of interest" description="Disordered" evidence="2">
    <location>
        <begin position="2814"/>
        <end position="2840"/>
    </location>
</feature>
<keyword evidence="1" id="KW-0175">Coiled coil</keyword>
<feature type="compositionally biased region" description="Acidic residues" evidence="2">
    <location>
        <begin position="272"/>
        <end position="281"/>
    </location>
</feature>
<accession>A0A9N8D615</accession>
<evidence type="ECO:0000313" key="4">
    <source>
        <dbReference type="Proteomes" id="UP001153069"/>
    </source>
</evidence>
<feature type="region of interest" description="Disordered" evidence="2">
    <location>
        <begin position="1481"/>
        <end position="1597"/>
    </location>
</feature>
<feature type="compositionally biased region" description="Low complexity" evidence="2">
    <location>
        <begin position="55"/>
        <end position="67"/>
    </location>
</feature>
<comment type="caution">
    <text evidence="3">The sequence shown here is derived from an EMBL/GenBank/DDBJ whole genome shotgun (WGS) entry which is preliminary data.</text>
</comment>
<feature type="region of interest" description="Disordered" evidence="2">
    <location>
        <begin position="2552"/>
        <end position="2622"/>
    </location>
</feature>
<feature type="region of interest" description="Disordered" evidence="2">
    <location>
        <begin position="2266"/>
        <end position="2350"/>
    </location>
</feature>
<feature type="compositionally biased region" description="Basic residues" evidence="2">
    <location>
        <begin position="117"/>
        <end position="127"/>
    </location>
</feature>
<feature type="compositionally biased region" description="Polar residues" evidence="2">
    <location>
        <begin position="1846"/>
        <end position="1856"/>
    </location>
</feature>
<feature type="compositionally biased region" description="Polar residues" evidence="2">
    <location>
        <begin position="1490"/>
        <end position="1499"/>
    </location>
</feature>
<feature type="compositionally biased region" description="Polar residues" evidence="2">
    <location>
        <begin position="2472"/>
        <end position="2490"/>
    </location>
</feature>
<organism evidence="3 4">
    <name type="scientific">Seminavis robusta</name>
    <dbReference type="NCBI Taxonomy" id="568900"/>
    <lineage>
        <taxon>Eukaryota</taxon>
        <taxon>Sar</taxon>
        <taxon>Stramenopiles</taxon>
        <taxon>Ochrophyta</taxon>
        <taxon>Bacillariophyta</taxon>
        <taxon>Bacillariophyceae</taxon>
        <taxon>Bacillariophycidae</taxon>
        <taxon>Naviculales</taxon>
        <taxon>Naviculaceae</taxon>
        <taxon>Seminavis</taxon>
    </lineage>
</organism>
<feature type="region of interest" description="Disordered" evidence="2">
    <location>
        <begin position="2979"/>
        <end position="3029"/>
    </location>
</feature>
<feature type="region of interest" description="Disordered" evidence="2">
    <location>
        <begin position="2858"/>
        <end position="2900"/>
    </location>
</feature>
<evidence type="ECO:0000256" key="2">
    <source>
        <dbReference type="SAM" id="MobiDB-lite"/>
    </source>
</evidence>
<feature type="compositionally biased region" description="Polar residues" evidence="2">
    <location>
        <begin position="306"/>
        <end position="337"/>
    </location>
</feature>
<feature type="region of interest" description="Disordered" evidence="2">
    <location>
        <begin position="1967"/>
        <end position="2231"/>
    </location>
</feature>
<feature type="region of interest" description="Disordered" evidence="2">
    <location>
        <begin position="99"/>
        <end position="127"/>
    </location>
</feature>
<feature type="compositionally biased region" description="Polar residues" evidence="2">
    <location>
        <begin position="168"/>
        <end position="190"/>
    </location>
</feature>
<feature type="compositionally biased region" description="Basic and acidic residues" evidence="2">
    <location>
        <begin position="2044"/>
        <end position="2061"/>
    </location>
</feature>
<dbReference type="Proteomes" id="UP001153069">
    <property type="component" value="Unassembled WGS sequence"/>
</dbReference>
<evidence type="ECO:0000313" key="3">
    <source>
        <dbReference type="EMBL" id="CAB9497062.1"/>
    </source>
</evidence>
<feature type="region of interest" description="Disordered" evidence="2">
    <location>
        <begin position="3871"/>
        <end position="3890"/>
    </location>
</feature>
<dbReference type="EMBL" id="CAICTM010000013">
    <property type="protein sequence ID" value="CAB9497062.1"/>
    <property type="molecule type" value="Genomic_DNA"/>
</dbReference>
<feature type="compositionally biased region" description="Basic and acidic residues" evidence="2">
    <location>
        <begin position="2429"/>
        <end position="2443"/>
    </location>
</feature>
<feature type="compositionally biased region" description="Polar residues" evidence="2">
    <location>
        <begin position="351"/>
        <end position="374"/>
    </location>
</feature>
<feature type="region of interest" description="Disordered" evidence="2">
    <location>
        <begin position="139"/>
        <end position="204"/>
    </location>
</feature>
<feature type="compositionally biased region" description="Gly residues" evidence="2">
    <location>
        <begin position="1276"/>
        <end position="1287"/>
    </location>
</feature>
<name>A0A9N8D615_9STRA</name>
<protein>
    <submittedName>
        <fullName evidence="3">Uncharacterized protein</fullName>
    </submittedName>
</protein>
<feature type="compositionally biased region" description="Acidic residues" evidence="2">
    <location>
        <begin position="2331"/>
        <end position="2350"/>
    </location>
</feature>
<feature type="compositionally biased region" description="Basic and acidic residues" evidence="2">
    <location>
        <begin position="611"/>
        <end position="626"/>
    </location>
</feature>
<evidence type="ECO:0000256" key="1">
    <source>
        <dbReference type="SAM" id="Coils"/>
    </source>
</evidence>
<proteinExistence type="predicted"/>
<feature type="region of interest" description="Disordered" evidence="2">
    <location>
        <begin position="1912"/>
        <end position="1949"/>
    </location>
</feature>
<feature type="region of interest" description="Disordered" evidence="2">
    <location>
        <begin position="582"/>
        <end position="645"/>
    </location>
</feature>
<feature type="region of interest" description="Disordered" evidence="2">
    <location>
        <begin position="3351"/>
        <end position="3381"/>
    </location>
</feature>
<feature type="compositionally biased region" description="Basic and acidic residues" evidence="2">
    <location>
        <begin position="2071"/>
        <end position="2081"/>
    </location>
</feature>
<sequence length="4082" mass="439686">MHSYTPPTRHRHHEVKKEHQQPYRAPSNLQRPYRTPTKTGTTTSSPPPDPTVFASPYSPINSSASSPTRHLLSRSKFRRGQHNATVVTTPSKQPLLACVSPSEKGDSPPSFDIAASSKRKQSGGRARRFQNGLAGIAGQRKTNSARQYNDLESPDKPQVEPDPIFELSMNNPTRLTRTSGTITITPANKSTGTGTGTGTKPKKPRTFVKTLKKLAKKVVGGGSSKQAASSRNHPKGTDTKPVTPAGGAPGIFTPPTAILSPSPETIAHCDIAEPDTPENETSENRFPNFLQHPYHYSPHNTDTEGNDTISTSCNKQSYNPQPPDNINTNRNNPQMPSAFSFRHHVEDVQDVESQSSGEGGSALSSMSRSTNNHPPNSPLRKALFAETPRIHLIRPPENIVLHDYHEADPPLSTDPKATEDKGISIVGLATEEFRQSDAAAAADVWPDDESQQPKSQQPAEEQVAHDDDTKRYSQDLMAQQEPLPKGVVTSEALEFALEQHERELERQAEELIQSIAAMQKDEEERHSFSPAQGDHYRNNDNNTDGVIFLTHTIPKPTDVTSSFGWDDDKDSRIMDVEQSIEVDSIQSDDFEGGPAKVDPVIQERNTPAAVTEERDPDRTESIHDAASETEASRSQGTNSMDTEKRDNVVGYTAFVDEHGDEKVELSIGAKRTEGNHAVQQLSGHPSDDDQSTAGTYMRLWEGIKDNDASNVMTSETDTNRDPATACDDKPPLSRNHRVTSSILDLKPGSTRNRYVEAAKAARKPVAAEVSEHAEGKLSGDNVEPRNCGGKMKMGSLVDEAAVAQVVTDDETSAADDLDATTRGDTASVANTNLSERDRISHHVSHALMDADSTDSSVSATVRIPQPNVFLMDSMTADGYATDATVPIAQPNVAVMDSMTIDGYGTDAAVAIPQPNISVMDSITADGYATDATGNAIVEEDDGIADAREDSMVAVMTVDDANATDAATTAGYSASVRSTDATVGQNADAITIDTSYAVVGHTAPQGSSWGERRHRRSQRRMLRDAQYRRIQSTEPQGANSSVGPITGLGTSSPPVDGASFISFLKAKQRMNPTEHENLETEVATARQSRAQLPEQVQCNYDVLEKAAGGDACTDSHPNTETGQNWCAEQADIGETGATVSAPPVEPTGYSPVAKLRDLFERKKVEPSSPAREGAMLGCTSLSTPQSVPIPRGDGSSQLGSKHVDNKMELETMRGFHSSSPAFPSRSHRVSKPDRRLFSLNNDTSIFQSSPSSATPTGNTRKSYYQGGLTGTNERTYTGGGTQRGGGIRGHAKSSTKKKLDFLPVGSNRAVLMNNFDSPSAGSRQVLFGQTTGVSPHSTSPSRLNGSSLMEEDPPEVGVDEDVGGKHQESSMPCSERNVADSEATSLMELSPNGDNGRFPAMEDMPVESSTEMLPKNQSSQKNVGSIPADDRVASAGDEAYIRSRREDSQLEVGKQVLLPINGNRTKPVRGIVQEMIAAYQKEAKHSIPGDDTSTTIGQSRDASEDGKVRKQTVPNADKSQRVPVESTMVQTQALNDEKETTHKAKQLSPVRKEKRHVDSGFETSRYDRCQEENGPNKTSSHIMSPDSGSPAAPKGIVDKATQPSLPAFLNAGGSMGSDGLAKEILSVDLEMPPEPHRDTSIFENNNSVVPCETSSEDGVSVEQEFGVALFSNFSDDHVPEREKILDEFFGPFDASDSDDNSGRAAAKLLHSTSREHEAKEAREWDEVLEDILDKIVPANLTATATGLLNDRSGQSVGALSVAGSQHRSVPTTIVIDVGSQIHRVVPALGGNGCAPVEGTRVNDNMHIKPMASPSPGSESGIMELAELLSLPELVASVVGNNQIQDAASNDSISSVQPSCPGAASSTDEPDVQPSEASPESPALNILPDRDDSTQNELGPLQSIDLQLRDQPEQPALPKESDVSTSSHDKQHDKYSDLHTQHPCPIENDRMGPEMETELIECGSILSLPLDEKSNPSVSSCLYLAGTGMQPGEEHPVEVQTPEDKEESSSHQEEQPHPVEVQTPDGDEESSSHQEEQPYPVEVQTPEDKKESSSHQEEQHHPVEVQTPEDKEESSSHQEEQQHPVEVQTLEEQDASSSNQEEQHHPVEDQTPEEKDASSSHQEEQPHPVELQTPEEKDTSSSHQEGQPPDGDDESSSHQEEQLDEGFQVESPAQGDIKESSSGVPLQPSQEHLIASLASDEESPDPGDSVESNSIFQVQSGEEHLVKAPSPDEESQAFNIMDELSSGALFAPDEGCAISIMAPRECGKTTLAPDGTEESISSQNMEPDEVLPNEERPIHLPALDGIGEPSSGLQVPPEGHPMVSLLPDKESQAPDDMDESSCEEQVQPDEENPIALRALDIMEESTYGLPIQSDEGPAINIPAPVECNKSQPPDEIEASNSEVQAQPDKEHNIALPAPLDDTEEAASGLQRHPDEAHPIESRSPDEQVDSSPDFDILPSDGRPSQSLYAEDSDGTSTVSEVESHRGQANQSLHPDVDSYYGAQVELDEEQPSNVLIRSSPVMNGEIDEYNHDGNVQVDGMEAGLEMQAFVEADEPISGWYPDTAPAMNERDEPSSAHPHTHEEKLNNVLPRDSDNESNCAPEVKLIDGQFKGTSEKEELTMQCSQEEVDEYCELLEEQSIKGKLSDVQGGEPEHSAQETTETEGVQSASSQTSSQSDSMAEETPSDADSNRDGNASCDKIKALPDTSSAAAVGHCAVLTDQETVSIVSDQAKFACEESDARGMTTDAAEGAPALSGRVIDEDSDTVQTACDTTTILDTSNHQEAANQTSKINKQESEVGNEACVLLARAMDILGGEESASSVVTDSERETSSSNMRDSAGESQTICDLSFGSAPERAVAPESLDKGETATASQPVGCQSREVTFEEDPSDAFLDRDSDNNAEEKKDAFVPLTTNFQSPSSAEQAVEVASEASETSGIFYDATNVTVLGNWDEYASQYFDCEEAFSSEVAFACDKGAIVETSEGDEFVPDAPQVPVPSKDSEEESVDSTTSQSEKRVSKAGVEVGHTGQHDGHATTIAINAAPNDIDDQDREPHGVVVPDSTCQAASASEYQVEAESGSQPDPMDSEDKFQSSAPMHFSGSNRDDDCGRAIECALHAAADEAIDAESSGPVPAKSDSVESRQSCSKTDFSDCEEEVDVSSSTSKETLNTKGRDREMESSGGFADLNYVSKVVRGALQPDQEEFCLAVQADSAAVVDEASALACVGEATLPDCSGNRGESGQPEHHYKFDQGDRLEGTNAVAAQPDSTAMQTELETEAFSSSGETKAGSATECSVSLEQKAFPGRPDEPLQSFTDRNLSDQVSVVSAKQTDSGQELSRFEQELVRLRERLASTRRKNTVSEQLKPKASCPHYKAGSGAREAADPGRVKELLKSALSKRRSSSRVAGTRISEWESRIEKSTVSTNGSNEVVQKARALIDANRDAACATKKENDSARPFQVTPLEQTECQFSPESSVLPTVSCDNSTSAEKENIFFTDDNWNVHEKKPKTTGTASPCDDYTPAEKENVMITEDNRNENVPETKNTTTPFTAGSSATPERLQVLGQDKNPTSLRRRILSQPDVTIRQLANKANLLAQLTSVSFLDESGSVKSKVSEYESPAKGPHINASQDCEALPIDCRERAEPDATKNTLLLFDPLGDQPILGFDDGDDRDANVSLCSTIKTEDSYIHQCNLSSDQNELDQNDGKMATSFDHIGELGAIGLGPYNLSTIAETKVLDEQNCAVLNRASVFRTKKAEPPEIAKSLLDTTISGDEDDNAQDERTNDVVFDIVIGEDPPADAQISLEPEVEPTEVIDEIDNNNNSILEDSVSCDIPAQGQHEPAVPKQTILEHVVMGNVPEGTFNVVRDLVEGTISSWNLPTTHSNLASKSDPGAQTSSELARAAMPLLAQTLEPQGAKAEGNLKSPELSCNESESVSAQGVEIDSAILEAVSNIKESMDPLAMNACPSDELGASAVPADAGIQGMEDNFAAFMGVPPVVASVPMKPKKGKKGNKKGRIFRDVSDFPTYLTKRSDSFDDLVLERTSKDRYDFWNKPNNASACQNQVSSGPRSFDIDSVSMGCLIKRSKSEH</sequence>
<feature type="region of interest" description="Disordered" evidence="2">
    <location>
        <begin position="3060"/>
        <end position="3102"/>
    </location>
</feature>
<feature type="compositionally biased region" description="Acidic residues" evidence="2">
    <location>
        <begin position="1348"/>
        <end position="1360"/>
    </location>
</feature>
<feature type="compositionally biased region" description="Basic and acidic residues" evidence="2">
    <location>
        <begin position="2005"/>
        <end position="2015"/>
    </location>
</feature>
<feature type="compositionally biased region" description="Basic and acidic residues" evidence="2">
    <location>
        <begin position="2099"/>
        <end position="2125"/>
    </location>
</feature>
<feature type="region of interest" description="Disordered" evidence="2">
    <location>
        <begin position="2366"/>
        <end position="2512"/>
    </location>
</feature>
<feature type="coiled-coil region" evidence="1">
    <location>
        <begin position="490"/>
        <end position="521"/>
    </location>
</feature>
<feature type="compositionally biased region" description="Polar residues" evidence="2">
    <location>
        <begin position="1328"/>
        <end position="1346"/>
    </location>
</feature>
<feature type="compositionally biased region" description="Low complexity" evidence="2">
    <location>
        <begin position="35"/>
        <end position="44"/>
    </location>
</feature>
<feature type="region of interest" description="Disordered" evidence="2">
    <location>
        <begin position="437"/>
        <end position="469"/>
    </location>
</feature>
<feature type="compositionally biased region" description="Polar residues" evidence="2">
    <location>
        <begin position="1239"/>
        <end position="1261"/>
    </location>
</feature>
<feature type="region of interest" description="Disordered" evidence="2">
    <location>
        <begin position="1239"/>
        <end position="1294"/>
    </location>
</feature>
<feature type="compositionally biased region" description="Low complexity" evidence="2">
    <location>
        <begin position="2664"/>
        <end position="2676"/>
    </location>
</feature>
<feature type="region of interest" description="Disordered" evidence="2">
    <location>
        <begin position="1"/>
        <end position="84"/>
    </location>
</feature>
<keyword evidence="4" id="KW-1185">Reference proteome</keyword>
<feature type="compositionally biased region" description="Polar residues" evidence="2">
    <location>
        <begin position="1572"/>
        <end position="1581"/>
    </location>
</feature>
<feature type="compositionally biased region" description="Basic and acidic residues" evidence="2">
    <location>
        <begin position="1554"/>
        <end position="1570"/>
    </location>
</feature>
<feature type="region of interest" description="Disordered" evidence="2">
    <location>
        <begin position="709"/>
        <end position="735"/>
    </location>
</feature>
<feature type="compositionally biased region" description="Polar residues" evidence="2">
    <location>
        <begin position="2208"/>
        <end position="2218"/>
    </location>
</feature>
<feature type="region of interest" description="Disordered" evidence="2">
    <location>
        <begin position="1328"/>
        <end position="1380"/>
    </location>
</feature>
<gene>
    <name evidence="3" type="ORF">SEMRO_13_G010170.1</name>
</gene>
<feature type="region of interest" description="Disordered" evidence="2">
    <location>
        <begin position="216"/>
        <end position="380"/>
    </location>
</feature>
<feature type="compositionally biased region" description="Polar residues" evidence="2">
    <location>
        <begin position="2829"/>
        <end position="2840"/>
    </location>
</feature>
<feature type="region of interest" description="Disordered" evidence="2">
    <location>
        <begin position="2640"/>
        <end position="2698"/>
    </location>
</feature>
<feature type="region of interest" description="Disordered" evidence="2">
    <location>
        <begin position="1028"/>
        <end position="1052"/>
    </location>
</feature>
<feature type="region of interest" description="Disordered" evidence="2">
    <location>
        <begin position="3121"/>
        <end position="3178"/>
    </location>
</feature>
<feature type="compositionally biased region" description="Basic residues" evidence="2">
    <location>
        <begin position="71"/>
        <end position="81"/>
    </location>
</feature>
<reference evidence="3" key="1">
    <citation type="submission" date="2020-06" db="EMBL/GenBank/DDBJ databases">
        <authorList>
            <consortium name="Plant Systems Biology data submission"/>
        </authorList>
    </citation>
    <scope>NUCLEOTIDE SEQUENCE</scope>
    <source>
        <strain evidence="3">D6</strain>
    </source>
</reference>
<feature type="compositionally biased region" description="Basic and acidic residues" evidence="2">
    <location>
        <begin position="2890"/>
        <end position="2900"/>
    </location>
</feature>
<feature type="compositionally biased region" description="Polar residues" evidence="2">
    <location>
        <begin position="2178"/>
        <end position="2188"/>
    </location>
</feature>
<feature type="compositionally biased region" description="Basic and acidic residues" evidence="2">
    <location>
        <begin position="2566"/>
        <end position="2583"/>
    </location>
</feature>